<evidence type="ECO:0000313" key="7">
    <source>
        <dbReference type="EMBL" id="OTF92495.1"/>
    </source>
</evidence>
<dbReference type="Pfam" id="PF23598">
    <property type="entry name" value="LRR_14"/>
    <property type="match status" value="1"/>
</dbReference>
<reference evidence="6 8" key="1">
    <citation type="journal article" date="2017" name="Nature">
        <title>The sunflower genome provides insights into oil metabolism, flowering and Asterid evolution.</title>
        <authorList>
            <person name="Badouin H."/>
            <person name="Gouzy J."/>
            <person name="Grassa C.J."/>
            <person name="Murat F."/>
            <person name="Staton S.E."/>
            <person name="Cottret L."/>
            <person name="Lelandais-Briere C."/>
            <person name="Owens G.L."/>
            <person name="Carrere S."/>
            <person name="Mayjonade B."/>
            <person name="Legrand L."/>
            <person name="Gill N."/>
            <person name="Kane N.C."/>
            <person name="Bowers J.E."/>
            <person name="Hubner S."/>
            <person name="Bellec A."/>
            <person name="Berard A."/>
            <person name="Berges H."/>
            <person name="Blanchet N."/>
            <person name="Boniface M.C."/>
            <person name="Brunel D."/>
            <person name="Catrice O."/>
            <person name="Chaidir N."/>
            <person name="Claudel C."/>
            <person name="Donnadieu C."/>
            <person name="Faraut T."/>
            <person name="Fievet G."/>
            <person name="Helmstetter N."/>
            <person name="King M."/>
            <person name="Knapp S.J."/>
            <person name="Lai Z."/>
            <person name="Le Paslier M.C."/>
            <person name="Lippi Y."/>
            <person name="Lorenzon L."/>
            <person name="Mandel J.R."/>
            <person name="Marage G."/>
            <person name="Marchand G."/>
            <person name="Marquand E."/>
            <person name="Bret-Mestries E."/>
            <person name="Morien E."/>
            <person name="Nambeesan S."/>
            <person name="Nguyen T."/>
            <person name="Pegot-Espagnet P."/>
            <person name="Pouilly N."/>
            <person name="Raftis F."/>
            <person name="Sallet E."/>
            <person name="Schiex T."/>
            <person name="Thomas J."/>
            <person name="Vandecasteele C."/>
            <person name="Vares D."/>
            <person name="Vear F."/>
            <person name="Vautrin S."/>
            <person name="Crespi M."/>
            <person name="Mangin B."/>
            <person name="Burke J.M."/>
            <person name="Salse J."/>
            <person name="Munos S."/>
            <person name="Vincourt P."/>
            <person name="Rieseberg L.H."/>
            <person name="Langlade N.B."/>
        </authorList>
    </citation>
    <scope>NUCLEOTIDE SEQUENCE [LARGE SCALE GENOMIC DNA]</scope>
    <source>
        <strain evidence="8">cv. SF193</strain>
        <tissue evidence="6">Leaves</tissue>
    </source>
</reference>
<keyword evidence="3" id="KW-0611">Plant defense</keyword>
<reference evidence="6" key="3">
    <citation type="submission" date="2020-06" db="EMBL/GenBank/DDBJ databases">
        <title>Helianthus annuus Genome sequencing and assembly Release 2.</title>
        <authorList>
            <person name="Gouzy J."/>
            <person name="Langlade N."/>
            <person name="Munos S."/>
        </authorList>
    </citation>
    <scope>NUCLEOTIDE SEQUENCE</scope>
    <source>
        <tissue evidence="6">Leaves</tissue>
    </source>
</reference>
<dbReference type="InterPro" id="IPR042197">
    <property type="entry name" value="Apaf_helical"/>
</dbReference>
<dbReference type="OMA" id="RCSENGC"/>
<dbReference type="GO" id="GO:0043531">
    <property type="term" value="F:ADP binding"/>
    <property type="evidence" value="ECO:0007669"/>
    <property type="project" value="InterPro"/>
</dbReference>
<dbReference type="GO" id="GO:0006952">
    <property type="term" value="P:defense response"/>
    <property type="evidence" value="ECO:0007669"/>
    <property type="project" value="UniProtKB-KW"/>
</dbReference>
<dbReference type="Gene3D" id="3.40.50.10140">
    <property type="entry name" value="Toll/interleukin-1 receptor homology (TIR) domain"/>
    <property type="match status" value="1"/>
</dbReference>
<evidence type="ECO:0000256" key="1">
    <source>
        <dbReference type="ARBA" id="ARBA00022614"/>
    </source>
</evidence>
<gene>
    <name evidence="7" type="ORF">HannXRQ_Chr16g0522521</name>
    <name evidence="6" type="ORF">HanXRQr2_Chr16g0762501</name>
</gene>
<dbReference type="InParanoid" id="A0A251S1B1"/>
<evidence type="ECO:0000313" key="6">
    <source>
        <dbReference type="EMBL" id="KAF5761216.1"/>
    </source>
</evidence>
<keyword evidence="8" id="KW-1185">Reference proteome</keyword>
<dbReference type="GO" id="GO:0007165">
    <property type="term" value="P:signal transduction"/>
    <property type="evidence" value="ECO:0007669"/>
    <property type="project" value="InterPro"/>
</dbReference>
<dbReference type="SUPFAM" id="SSF52200">
    <property type="entry name" value="Toll/Interleukin receptor TIR domain"/>
    <property type="match status" value="1"/>
</dbReference>
<keyword evidence="2" id="KW-0677">Repeat</keyword>
<organism evidence="7 8">
    <name type="scientific">Helianthus annuus</name>
    <name type="common">Common sunflower</name>
    <dbReference type="NCBI Taxonomy" id="4232"/>
    <lineage>
        <taxon>Eukaryota</taxon>
        <taxon>Viridiplantae</taxon>
        <taxon>Streptophyta</taxon>
        <taxon>Embryophyta</taxon>
        <taxon>Tracheophyta</taxon>
        <taxon>Spermatophyta</taxon>
        <taxon>Magnoliopsida</taxon>
        <taxon>eudicotyledons</taxon>
        <taxon>Gunneridae</taxon>
        <taxon>Pentapetalae</taxon>
        <taxon>asterids</taxon>
        <taxon>campanulids</taxon>
        <taxon>Asterales</taxon>
        <taxon>Asteraceae</taxon>
        <taxon>Asteroideae</taxon>
        <taxon>Heliantheae alliance</taxon>
        <taxon>Heliantheae</taxon>
        <taxon>Helianthus</taxon>
    </lineage>
</organism>
<dbReference type="OrthoDB" id="1936883at2759"/>
<dbReference type="SMART" id="SM00255">
    <property type="entry name" value="TIR"/>
    <property type="match status" value="1"/>
</dbReference>
<evidence type="ECO:0000259" key="5">
    <source>
        <dbReference type="PROSITE" id="PS50104"/>
    </source>
</evidence>
<dbReference type="AlphaFoldDB" id="A0A251S1B1"/>
<dbReference type="InterPro" id="IPR035897">
    <property type="entry name" value="Toll_tir_struct_dom_sf"/>
</dbReference>
<dbReference type="InterPro" id="IPR002182">
    <property type="entry name" value="NB-ARC"/>
</dbReference>
<dbReference type="Gramene" id="mRNA:HanXRQr2_Chr16g0762501">
    <property type="protein sequence ID" value="mRNA:HanXRQr2_Chr16g0762501"/>
    <property type="gene ID" value="HanXRQr2_Chr16g0762501"/>
</dbReference>
<dbReference type="FunCoup" id="A0A251S1B1">
    <property type="interactions" value="331"/>
</dbReference>
<dbReference type="InterPro" id="IPR032675">
    <property type="entry name" value="LRR_dom_sf"/>
</dbReference>
<dbReference type="EMBL" id="MNCJ02000331">
    <property type="protein sequence ID" value="KAF5761216.1"/>
    <property type="molecule type" value="Genomic_DNA"/>
</dbReference>
<dbReference type="GO" id="GO:0051707">
    <property type="term" value="P:response to other organism"/>
    <property type="evidence" value="ECO:0007669"/>
    <property type="project" value="UniProtKB-ARBA"/>
</dbReference>
<dbReference type="Pfam" id="PF00931">
    <property type="entry name" value="NB-ARC"/>
    <property type="match status" value="1"/>
</dbReference>
<dbReference type="Gene3D" id="3.80.10.10">
    <property type="entry name" value="Ribonuclease Inhibitor"/>
    <property type="match status" value="2"/>
</dbReference>
<evidence type="ECO:0000256" key="4">
    <source>
        <dbReference type="ARBA" id="ARBA00023027"/>
    </source>
</evidence>
<dbReference type="SUPFAM" id="SSF52540">
    <property type="entry name" value="P-loop containing nucleoside triphosphate hydrolases"/>
    <property type="match status" value="1"/>
</dbReference>
<dbReference type="SUPFAM" id="SSF52058">
    <property type="entry name" value="L domain-like"/>
    <property type="match status" value="1"/>
</dbReference>
<evidence type="ECO:0000256" key="3">
    <source>
        <dbReference type="ARBA" id="ARBA00022821"/>
    </source>
</evidence>
<dbReference type="InterPro" id="IPR058192">
    <property type="entry name" value="WHD_ROQ1-like"/>
</dbReference>
<dbReference type="InterPro" id="IPR055414">
    <property type="entry name" value="LRR_R13L4/SHOC2-like"/>
</dbReference>
<reference evidence="7" key="2">
    <citation type="submission" date="2017-02" db="EMBL/GenBank/DDBJ databases">
        <title>Sunflower complete genome.</title>
        <authorList>
            <person name="Langlade N."/>
            <person name="Munos S."/>
        </authorList>
    </citation>
    <scope>NUCLEOTIDE SEQUENCE [LARGE SCALE GENOMIC DNA]</scope>
    <source>
        <tissue evidence="7">Leaves</tissue>
    </source>
</reference>
<evidence type="ECO:0000313" key="8">
    <source>
        <dbReference type="Proteomes" id="UP000215914"/>
    </source>
</evidence>
<dbReference type="Gene3D" id="1.10.8.430">
    <property type="entry name" value="Helical domain of apoptotic protease-activating factors"/>
    <property type="match status" value="1"/>
</dbReference>
<dbReference type="PANTHER" id="PTHR11017:SF544">
    <property type="entry name" value="ADP-RIBOSYL CYCLASE_CYCLIC ADP-RIBOSE HYDROLASE"/>
    <property type="match status" value="1"/>
</dbReference>
<dbReference type="Gene3D" id="3.40.50.300">
    <property type="entry name" value="P-loop containing nucleotide triphosphate hydrolases"/>
    <property type="match status" value="1"/>
</dbReference>
<dbReference type="SUPFAM" id="SSF46785">
    <property type="entry name" value="Winged helix' DNA-binding domain"/>
    <property type="match status" value="1"/>
</dbReference>
<dbReference type="EMBL" id="CM007905">
    <property type="protein sequence ID" value="OTF92495.1"/>
    <property type="molecule type" value="Genomic_DNA"/>
</dbReference>
<dbReference type="PROSITE" id="PS50104">
    <property type="entry name" value="TIR"/>
    <property type="match status" value="1"/>
</dbReference>
<evidence type="ECO:0000256" key="2">
    <source>
        <dbReference type="ARBA" id="ARBA00022737"/>
    </source>
</evidence>
<dbReference type="PANTHER" id="PTHR11017">
    <property type="entry name" value="LEUCINE-RICH REPEAT-CONTAINING PROTEIN"/>
    <property type="match status" value="1"/>
</dbReference>
<dbReference type="InterPro" id="IPR036390">
    <property type="entry name" value="WH_DNA-bd_sf"/>
</dbReference>
<dbReference type="Pfam" id="PF01582">
    <property type="entry name" value="TIR"/>
    <property type="match status" value="1"/>
</dbReference>
<keyword evidence="6" id="KW-0378">Hydrolase</keyword>
<dbReference type="InterPro" id="IPR027417">
    <property type="entry name" value="P-loop_NTPase"/>
</dbReference>
<dbReference type="FunFam" id="3.40.50.10140:FF:000007">
    <property type="entry name" value="Disease resistance protein (TIR-NBS-LRR class)"/>
    <property type="match status" value="1"/>
</dbReference>
<sequence>MASSSSQAHNKNYVYDVFLSFSGEDTRKTFVDHLYDALDRHGICTFKDDEKLQKGKEINDELLQSIQDSRCYIIVFSKRYASSSWCLNELLKIMECHKTNEQTAFPVFYDVDPSDVRKQTGSVGEALTGHKNKSESEVGKWREALKAAANLSGWDVRKTANGHEAQVIKLIVEKVSLELWPTDSHIDENLVGMEQRMQDLNRSLEIGSSDIRMIGIKGMGGIGKTTLARAIFDKISINFEGKSFVENVREKTSKFGLEKLQEQVLRDVLKDKCICVQGVHDGRKLMRKRLRGTKVLVVLDDVDREGQLEELAGDPNWFKPGSRIIITTRDEQVLNIYKEKWIHDVSLLSTEEAIRLFSRHAFKKNIPTQEYQNQSREVVHYAAGLPLSIRVLGSLLRDKKTSEWNDALSRLKKIPSKETLKVLELSYESLEDDYKEIFLDVACFLRHWEKDNAIRMLESCGFHATNGLRVLEQKSLIKIVETFEDGFISMHDRVIEMGENMVRREHPDEPGRHSRLWVQEEIECVLADNSGSEATRCIDLEITPGISLEGMGNMKKLRCLAVNYMKYDFFSDCVKIDEVLQYFPNSLRYLYWNEYPHWCLPKTFKANNLVALEMDSSKIKQLWEGGKIMKKLKFLDLSNSKELRSLDLGLTPNLERLHLEWCMKLVALDVHGGCLKSLVYLNLCNCKSLKSISFIEQLESLGFLDMGGLNLKGFLDYIITGHSSNSLLELNLSYNEDIEEVPSSIGNLHKLVSLRLYGCSNLKSLPEDNLGQLECLEYLSLSSTKIKHLPGSICKLKRLKALFLGVCDYLEKLPEHIGQLESLEKLDLTFCHNLREIPNSICQLKCLKQLDLYGSKRVEKLPEELGNLKCLQLLDVRETGITQLPQSIYSVKGLKIERLFTLEEEEVAEGN</sequence>
<name>A0A251S1B1_HELAN</name>
<keyword evidence="4" id="KW-0520">NAD</keyword>
<dbReference type="GO" id="GO:0016787">
    <property type="term" value="F:hydrolase activity"/>
    <property type="evidence" value="ECO:0007669"/>
    <property type="project" value="UniProtKB-KW"/>
</dbReference>
<accession>A0A251S1B1</accession>
<protein>
    <submittedName>
        <fullName evidence="7">Putative disease resistance protein (TIR-NBS-LRR class) family</fullName>
    </submittedName>
    <submittedName>
        <fullName evidence="6">TIR domain, P-loop containing nucleoside triphosphate hydrolase</fullName>
    </submittedName>
</protein>
<dbReference type="Pfam" id="PF23282">
    <property type="entry name" value="WHD_ROQ1"/>
    <property type="match status" value="1"/>
</dbReference>
<proteinExistence type="predicted"/>
<dbReference type="Proteomes" id="UP000215914">
    <property type="component" value="Chromosome 16"/>
</dbReference>
<feature type="domain" description="TIR" evidence="5">
    <location>
        <begin position="13"/>
        <end position="179"/>
    </location>
</feature>
<keyword evidence="1" id="KW-0433">Leucine-rich repeat</keyword>
<dbReference type="InterPro" id="IPR000157">
    <property type="entry name" value="TIR_dom"/>
</dbReference>
<dbReference type="InterPro" id="IPR044974">
    <property type="entry name" value="Disease_R_plants"/>
</dbReference>
<dbReference type="PRINTS" id="PR00364">
    <property type="entry name" value="DISEASERSIST"/>
</dbReference>